<dbReference type="SUPFAM" id="SSF47090">
    <property type="entry name" value="PGBD-like"/>
    <property type="match status" value="1"/>
</dbReference>
<dbReference type="EMBL" id="FQYO01000003">
    <property type="protein sequence ID" value="SHI91303.1"/>
    <property type="molecule type" value="Genomic_DNA"/>
</dbReference>
<organism evidence="2 3">
    <name type="scientific">Wenxinia saemankumensis</name>
    <dbReference type="NCBI Taxonomy" id="1447782"/>
    <lineage>
        <taxon>Bacteria</taxon>
        <taxon>Pseudomonadati</taxon>
        <taxon>Pseudomonadota</taxon>
        <taxon>Alphaproteobacteria</taxon>
        <taxon>Rhodobacterales</taxon>
        <taxon>Roseobacteraceae</taxon>
        <taxon>Wenxinia</taxon>
    </lineage>
</organism>
<gene>
    <name evidence="2" type="ORF">SAMN05444417_2289</name>
</gene>
<evidence type="ECO:0000259" key="1">
    <source>
        <dbReference type="Pfam" id="PF01471"/>
    </source>
</evidence>
<accession>A0A1M6F0U7</accession>
<dbReference type="InterPro" id="IPR002477">
    <property type="entry name" value="Peptidoglycan-bd-like"/>
</dbReference>
<sequence>MPDFRLDNSGFTRAEGIWLQQRLEAHGFDPGPIDGFVGPPAWAPRTTAAIVAFKRSQGFIARPFVGPKTWAALHAERGLGAPQVPDRLPPWVREALRVKGWHERANNAELRDWLASDGHALGDPAVFPWCGDLVETAIRLSLSNEPFPGPLGRNPYWALNWRHFGEAITGAPPLGAVGSIRRNGGGHVFFVVGQDRSRFFALGGNQSNTVSVVPIDKSRCAEAGTFRWPVSYSGPRLALPTLTSSEASAIEFA</sequence>
<dbReference type="RefSeq" id="WP_073330101.1">
    <property type="nucleotide sequence ID" value="NZ_FQYO01000003.1"/>
</dbReference>
<dbReference type="STRING" id="1447782.SAMN05444417_2289"/>
<protein>
    <submittedName>
        <fullName evidence="2">TIGR02594 family protein</fullName>
    </submittedName>
</protein>
<dbReference type="InterPro" id="IPR036365">
    <property type="entry name" value="PGBD-like_sf"/>
</dbReference>
<feature type="domain" description="Peptidoglycan binding-like" evidence="1">
    <location>
        <begin position="17"/>
        <end position="73"/>
    </location>
</feature>
<evidence type="ECO:0000313" key="3">
    <source>
        <dbReference type="Proteomes" id="UP000184292"/>
    </source>
</evidence>
<dbReference type="Proteomes" id="UP000184292">
    <property type="component" value="Unassembled WGS sequence"/>
</dbReference>
<evidence type="ECO:0000313" key="2">
    <source>
        <dbReference type="EMBL" id="SHI91303.1"/>
    </source>
</evidence>
<proteinExistence type="predicted"/>
<keyword evidence="3" id="KW-1185">Reference proteome</keyword>
<dbReference type="InterPro" id="IPR036366">
    <property type="entry name" value="PGBDSf"/>
</dbReference>
<name>A0A1M6F0U7_9RHOB</name>
<dbReference type="Pfam" id="PF01471">
    <property type="entry name" value="PG_binding_1"/>
    <property type="match status" value="1"/>
</dbReference>
<reference evidence="2 3" key="1">
    <citation type="submission" date="2016-11" db="EMBL/GenBank/DDBJ databases">
        <authorList>
            <person name="Jaros S."/>
            <person name="Januszkiewicz K."/>
            <person name="Wedrychowicz H."/>
        </authorList>
    </citation>
    <scope>NUCLEOTIDE SEQUENCE [LARGE SCALE GENOMIC DNA]</scope>
    <source>
        <strain evidence="2 3">DSM 100565</strain>
    </source>
</reference>
<dbReference type="AlphaFoldDB" id="A0A1M6F0U7"/>
<dbReference type="OrthoDB" id="5395100at2"/>
<dbReference type="Gene3D" id="1.10.101.10">
    <property type="entry name" value="PGBD-like superfamily/PGBD"/>
    <property type="match status" value="1"/>
</dbReference>